<reference evidence="11" key="1">
    <citation type="journal article" date="2019" name="Int. J. Syst. Evol. Microbiol.">
        <title>The Global Catalogue of Microorganisms (GCM) 10K type strain sequencing project: providing services to taxonomists for standard genome sequencing and annotation.</title>
        <authorList>
            <consortium name="The Broad Institute Genomics Platform"/>
            <consortium name="The Broad Institute Genome Sequencing Center for Infectious Disease"/>
            <person name="Wu L."/>
            <person name="Ma J."/>
        </authorList>
    </citation>
    <scope>NUCLEOTIDE SEQUENCE [LARGE SCALE GENOMIC DNA]</scope>
    <source>
        <strain evidence="11">CGMCC 1.12664</strain>
    </source>
</reference>
<evidence type="ECO:0000256" key="2">
    <source>
        <dbReference type="ARBA" id="ARBA00007069"/>
    </source>
</evidence>
<evidence type="ECO:0000256" key="5">
    <source>
        <dbReference type="ARBA" id="ARBA00022692"/>
    </source>
</evidence>
<dbReference type="Proteomes" id="UP000612855">
    <property type="component" value="Unassembled WGS sequence"/>
</dbReference>
<evidence type="ECO:0000259" key="9">
    <source>
        <dbReference type="PROSITE" id="PS50928"/>
    </source>
</evidence>
<feature type="transmembrane region" description="Helical" evidence="8">
    <location>
        <begin position="99"/>
        <end position="118"/>
    </location>
</feature>
<sequence length="282" mass="30244">MRQALRTASFQLLPGLAILAGLFLLPLSYFFVVSFWQVRTFRLRPDATLEQYARVFTEYGSTLAWTLAIATLIATVTAAIAFAYAHYCRFRAGRFGDGLIFLSLVTLFGGYLAKIYMWKTILGGTGALNSALMALGLTSGPIPALLFSPFAVIVTLTHYCLPLAILPVYGALRGLDDTAIEAARDLGASGPRIFRDLILAQARGGLTAAFALTLVITAADYVTPLMVGGPSSNMIGLFIQSQFGNRLNSPLGSAMAFVTIACCGLIVLTLSLTLRALTRPRT</sequence>
<feature type="transmembrane region" description="Helical" evidence="8">
    <location>
        <begin position="63"/>
        <end position="87"/>
    </location>
</feature>
<evidence type="ECO:0000256" key="6">
    <source>
        <dbReference type="ARBA" id="ARBA00022989"/>
    </source>
</evidence>
<dbReference type="CDD" id="cd06261">
    <property type="entry name" value="TM_PBP2"/>
    <property type="match status" value="1"/>
</dbReference>
<keyword evidence="6 8" id="KW-1133">Transmembrane helix</keyword>
<dbReference type="Gene3D" id="1.10.3720.10">
    <property type="entry name" value="MetI-like"/>
    <property type="match status" value="1"/>
</dbReference>
<dbReference type="EMBL" id="BMFJ01000001">
    <property type="protein sequence ID" value="GGE15445.1"/>
    <property type="molecule type" value="Genomic_DNA"/>
</dbReference>
<keyword evidence="4" id="KW-1003">Cell membrane</keyword>
<feature type="transmembrane region" description="Helical" evidence="8">
    <location>
        <begin position="205"/>
        <end position="227"/>
    </location>
</feature>
<evidence type="ECO:0000256" key="7">
    <source>
        <dbReference type="ARBA" id="ARBA00023136"/>
    </source>
</evidence>
<name>A0A917EA15_9RHOB</name>
<keyword evidence="7 8" id="KW-0472">Membrane</keyword>
<comment type="similarity">
    <text evidence="2">Belongs to the binding-protein-dependent transport system permease family. CysTW subfamily.</text>
</comment>
<keyword evidence="5 8" id="KW-0812">Transmembrane</keyword>
<accession>A0A917EA15</accession>
<feature type="transmembrane region" description="Helical" evidence="8">
    <location>
        <begin position="254"/>
        <end position="277"/>
    </location>
</feature>
<keyword evidence="11" id="KW-1185">Reference proteome</keyword>
<evidence type="ECO:0000313" key="11">
    <source>
        <dbReference type="Proteomes" id="UP000612855"/>
    </source>
</evidence>
<evidence type="ECO:0000256" key="1">
    <source>
        <dbReference type="ARBA" id="ARBA00004651"/>
    </source>
</evidence>
<dbReference type="SUPFAM" id="SSF161098">
    <property type="entry name" value="MetI-like"/>
    <property type="match status" value="1"/>
</dbReference>
<proteinExistence type="inferred from homology"/>
<dbReference type="AlphaFoldDB" id="A0A917EA15"/>
<evidence type="ECO:0000313" key="10">
    <source>
        <dbReference type="EMBL" id="GGE15445.1"/>
    </source>
</evidence>
<feature type="domain" description="ABC transmembrane type-1" evidence="9">
    <location>
        <begin position="63"/>
        <end position="278"/>
    </location>
</feature>
<evidence type="ECO:0000256" key="4">
    <source>
        <dbReference type="ARBA" id="ARBA00022475"/>
    </source>
</evidence>
<keyword evidence="3 8" id="KW-0813">Transport</keyword>
<evidence type="ECO:0000256" key="8">
    <source>
        <dbReference type="RuleBase" id="RU363032"/>
    </source>
</evidence>
<feature type="transmembrane region" description="Helical" evidence="8">
    <location>
        <begin position="142"/>
        <end position="166"/>
    </location>
</feature>
<evidence type="ECO:0000256" key="3">
    <source>
        <dbReference type="ARBA" id="ARBA00022448"/>
    </source>
</evidence>
<dbReference type="InterPro" id="IPR000515">
    <property type="entry name" value="MetI-like"/>
</dbReference>
<comment type="subcellular location">
    <subcellularLocation>
        <location evidence="1 8">Cell membrane</location>
        <topology evidence="1 8">Multi-pass membrane protein</topology>
    </subcellularLocation>
</comment>
<dbReference type="PROSITE" id="PS50928">
    <property type="entry name" value="ABC_TM1"/>
    <property type="match status" value="1"/>
</dbReference>
<feature type="transmembrane region" description="Helical" evidence="8">
    <location>
        <begin position="12"/>
        <end position="36"/>
    </location>
</feature>
<dbReference type="PANTHER" id="PTHR42929:SF1">
    <property type="entry name" value="INNER MEMBRANE ABC TRANSPORTER PERMEASE PROTEIN YDCU-RELATED"/>
    <property type="match status" value="1"/>
</dbReference>
<protein>
    <submittedName>
        <fullName evidence="10">ABC transporter permease</fullName>
    </submittedName>
</protein>
<dbReference type="PANTHER" id="PTHR42929">
    <property type="entry name" value="INNER MEMBRANE ABC TRANSPORTER PERMEASE PROTEIN YDCU-RELATED-RELATED"/>
    <property type="match status" value="1"/>
</dbReference>
<gene>
    <name evidence="10" type="ORF">GCM10011360_00310</name>
</gene>
<dbReference type="InterPro" id="IPR035906">
    <property type="entry name" value="MetI-like_sf"/>
</dbReference>
<dbReference type="Pfam" id="PF00528">
    <property type="entry name" value="BPD_transp_1"/>
    <property type="match status" value="1"/>
</dbReference>
<dbReference type="GO" id="GO:0055085">
    <property type="term" value="P:transmembrane transport"/>
    <property type="evidence" value="ECO:0007669"/>
    <property type="project" value="InterPro"/>
</dbReference>
<comment type="caution">
    <text evidence="10">The sequence shown here is derived from an EMBL/GenBank/DDBJ whole genome shotgun (WGS) entry which is preliminary data.</text>
</comment>
<dbReference type="GO" id="GO:0005886">
    <property type="term" value="C:plasma membrane"/>
    <property type="evidence" value="ECO:0007669"/>
    <property type="project" value="UniProtKB-SubCell"/>
</dbReference>
<organism evidence="10 11">
    <name type="scientific">Primorskyibacter flagellatus</name>
    <dbReference type="NCBI Taxonomy" id="1387277"/>
    <lineage>
        <taxon>Bacteria</taxon>
        <taxon>Pseudomonadati</taxon>
        <taxon>Pseudomonadota</taxon>
        <taxon>Alphaproteobacteria</taxon>
        <taxon>Rhodobacterales</taxon>
        <taxon>Roseobacteraceae</taxon>
        <taxon>Primorskyibacter</taxon>
    </lineage>
</organism>